<evidence type="ECO:0000313" key="19">
    <source>
        <dbReference type="EMBL" id="ETS03299.1"/>
    </source>
</evidence>
<proteinExistence type="inferred from homology"/>
<dbReference type="EC" id="1.14.12.17" evidence="4"/>
<feature type="domain" description="Globin" evidence="17">
    <location>
        <begin position="2"/>
        <end position="139"/>
    </location>
</feature>
<dbReference type="CDD" id="cd08922">
    <property type="entry name" value="FHb-globin"/>
    <property type="match status" value="1"/>
</dbReference>
<organism evidence="19 20">
    <name type="scientific">Hypocrea jecorina (strain ATCC 56765 / BCRC 32924 / NRRL 11460 / Rut C-30)</name>
    <name type="common">Trichoderma reesei</name>
    <dbReference type="NCBI Taxonomy" id="1344414"/>
    <lineage>
        <taxon>Eukaryota</taxon>
        <taxon>Fungi</taxon>
        <taxon>Dikarya</taxon>
        <taxon>Ascomycota</taxon>
        <taxon>Pezizomycotina</taxon>
        <taxon>Sordariomycetes</taxon>
        <taxon>Hypocreomycetidae</taxon>
        <taxon>Hypocreales</taxon>
        <taxon>Hypocreaceae</taxon>
        <taxon>Trichoderma</taxon>
    </lineage>
</organism>
<dbReference type="InterPro" id="IPR009050">
    <property type="entry name" value="Globin-like_sf"/>
</dbReference>
<dbReference type="HOGENOM" id="CLU_003827_12_0_1"/>
<dbReference type="GO" id="GO:0071500">
    <property type="term" value="P:cellular response to nitrosative stress"/>
    <property type="evidence" value="ECO:0007669"/>
    <property type="project" value="TreeGrafter"/>
</dbReference>
<evidence type="ECO:0000256" key="1">
    <source>
        <dbReference type="ARBA" id="ARBA00001970"/>
    </source>
</evidence>
<evidence type="ECO:0000256" key="11">
    <source>
        <dbReference type="ARBA" id="ARBA00023002"/>
    </source>
</evidence>
<evidence type="ECO:0000256" key="7">
    <source>
        <dbReference type="ARBA" id="ARBA00022630"/>
    </source>
</evidence>
<evidence type="ECO:0000256" key="12">
    <source>
        <dbReference type="ARBA" id="ARBA00023004"/>
    </source>
</evidence>
<comment type="cofactor">
    <cofactor evidence="2">
        <name>FAD</name>
        <dbReference type="ChEBI" id="CHEBI:57692"/>
    </cofactor>
</comment>
<dbReference type="SUPFAM" id="SSF52343">
    <property type="entry name" value="Ferredoxin reductase-like, C-terminal NADP-linked domain"/>
    <property type="match status" value="1"/>
</dbReference>
<keyword evidence="8" id="KW-0479">Metal-binding</keyword>
<dbReference type="GO" id="GO:0019825">
    <property type="term" value="F:oxygen binding"/>
    <property type="evidence" value="ECO:0007669"/>
    <property type="project" value="InterPro"/>
</dbReference>
<dbReference type="FunFam" id="3.40.50.80:FF:000010">
    <property type="entry name" value="Flavohemoprotein"/>
    <property type="match status" value="1"/>
</dbReference>
<keyword evidence="6" id="KW-0349">Heme</keyword>
<dbReference type="GO" id="GO:0046210">
    <property type="term" value="P:nitric oxide catabolic process"/>
    <property type="evidence" value="ECO:0007669"/>
    <property type="project" value="TreeGrafter"/>
</dbReference>
<dbReference type="Pfam" id="PF00175">
    <property type="entry name" value="NAD_binding_1"/>
    <property type="match status" value="1"/>
</dbReference>
<dbReference type="PROSITE" id="PS51384">
    <property type="entry name" value="FAD_FR"/>
    <property type="match status" value="1"/>
</dbReference>
<evidence type="ECO:0000256" key="15">
    <source>
        <dbReference type="ARBA" id="ARBA00049433"/>
    </source>
</evidence>
<accession>A0A024SDA0</accession>
<dbReference type="Gene3D" id="3.40.50.80">
    <property type="entry name" value="Nucleotide-binding domain of ferredoxin-NADP reductase (FNR) module"/>
    <property type="match status" value="1"/>
</dbReference>
<keyword evidence="5" id="KW-0216">Detoxification</keyword>
<evidence type="ECO:0000259" key="18">
    <source>
        <dbReference type="PROSITE" id="PS51384"/>
    </source>
</evidence>
<dbReference type="SUPFAM" id="SSF46458">
    <property type="entry name" value="Globin-like"/>
    <property type="match status" value="1"/>
</dbReference>
<evidence type="ECO:0000259" key="17">
    <source>
        <dbReference type="PROSITE" id="PS01033"/>
    </source>
</evidence>
<dbReference type="GO" id="GO:0071949">
    <property type="term" value="F:FAD binding"/>
    <property type="evidence" value="ECO:0007669"/>
    <property type="project" value="TreeGrafter"/>
</dbReference>
<dbReference type="Pfam" id="PF00970">
    <property type="entry name" value="FAD_binding_6"/>
    <property type="match status" value="1"/>
</dbReference>
<keyword evidence="13" id="KW-0520">NAD</keyword>
<evidence type="ECO:0000256" key="3">
    <source>
        <dbReference type="ARBA" id="ARBA00006401"/>
    </source>
</evidence>
<dbReference type="CDD" id="cd06184">
    <property type="entry name" value="flavohem_like_fad_nad_binding"/>
    <property type="match status" value="1"/>
</dbReference>
<dbReference type="Gene3D" id="2.40.30.10">
    <property type="entry name" value="Translation factors"/>
    <property type="match status" value="1"/>
</dbReference>
<dbReference type="InterPro" id="IPR008333">
    <property type="entry name" value="Cbr1-like_FAD-bd_dom"/>
</dbReference>
<name>A0A024SDA0_HYPJR</name>
<dbReference type="KEGG" id="trr:M419DRAFT_136573"/>
<evidence type="ECO:0000256" key="4">
    <source>
        <dbReference type="ARBA" id="ARBA00012229"/>
    </source>
</evidence>
<comment type="catalytic activity">
    <reaction evidence="15">
        <text>2 nitric oxide + NADPH + 2 O2 = 2 nitrate + NADP(+) + H(+)</text>
        <dbReference type="Rhea" id="RHEA:19465"/>
        <dbReference type="ChEBI" id="CHEBI:15378"/>
        <dbReference type="ChEBI" id="CHEBI:15379"/>
        <dbReference type="ChEBI" id="CHEBI:16480"/>
        <dbReference type="ChEBI" id="CHEBI:17632"/>
        <dbReference type="ChEBI" id="CHEBI:57783"/>
        <dbReference type="ChEBI" id="CHEBI:58349"/>
        <dbReference type="EC" id="1.14.12.17"/>
    </reaction>
</comment>
<protein>
    <recommendedName>
        <fullName evidence="4">nitric oxide dioxygenase</fullName>
        <ecNumber evidence="4">1.14.12.17</ecNumber>
    </recommendedName>
</protein>
<dbReference type="Proteomes" id="UP000024376">
    <property type="component" value="Unassembled WGS sequence"/>
</dbReference>
<keyword evidence="10" id="KW-0521">NADP</keyword>
<sequence length="439" mass="49952">MALTFQQVKLVRDTIPALTEHGERITTTFYRNMLADHPELHNYFNTVNQANGRQPRALTAIILSFANNINHITELIPKMERMCQKHCSLGIQPEHYDIVGKYLIAAFGEVLGPAMTPSVQIAWNKAYWLLAKMLIGREAQLYHDWQHWQGWRRFRIEQKVEESDDIFSFYLVPEDGKQLPSFLPGQYVSVRVQVPNKDYKQLRQYSLSEQPRPDYYRITVKRDRGSQTVRPPSYLTDSFGENPGVVSNVLIDQKKAGDIIELTHPAGEFFLDTYNTSNAPLVLISAGVGVTPMVSILNSVIEKQPNRQISWVQGSRDSIPFFLHIRKIARDKPNVKTNIFKTRLAESDLAGVTYDHDARIDLDKVKAEDLWLGNASTEYFICGPEQFMMEMAKRLREFGVGSERIKLELFSTGDTEFQVDALSIASGRSTGVTPCSSSN</sequence>
<evidence type="ECO:0000256" key="8">
    <source>
        <dbReference type="ARBA" id="ARBA00022723"/>
    </source>
</evidence>
<evidence type="ECO:0000256" key="13">
    <source>
        <dbReference type="ARBA" id="ARBA00023027"/>
    </source>
</evidence>
<dbReference type="OrthoDB" id="436496at2759"/>
<dbReference type="GO" id="GO:0046872">
    <property type="term" value="F:metal ion binding"/>
    <property type="evidence" value="ECO:0007669"/>
    <property type="project" value="UniProtKB-KW"/>
</dbReference>
<dbReference type="GO" id="GO:0009636">
    <property type="term" value="P:response to toxic substance"/>
    <property type="evidence" value="ECO:0007669"/>
    <property type="project" value="UniProtKB-KW"/>
</dbReference>
<dbReference type="GO" id="GO:0020037">
    <property type="term" value="F:heme binding"/>
    <property type="evidence" value="ECO:0007669"/>
    <property type="project" value="InterPro"/>
</dbReference>
<dbReference type="PANTHER" id="PTHR43396">
    <property type="entry name" value="FLAVOHEMOPROTEIN"/>
    <property type="match status" value="1"/>
</dbReference>
<dbReference type="InterPro" id="IPR039261">
    <property type="entry name" value="FNR_nucleotide-bd"/>
</dbReference>
<dbReference type="SUPFAM" id="SSF63380">
    <property type="entry name" value="Riboflavin synthase domain-like"/>
    <property type="match status" value="1"/>
</dbReference>
<keyword evidence="7" id="KW-0285">Flavoprotein</keyword>
<feature type="domain" description="FAD-binding FR-type" evidence="18">
    <location>
        <begin position="149"/>
        <end position="272"/>
    </location>
</feature>
<dbReference type="Pfam" id="PF00042">
    <property type="entry name" value="Globin"/>
    <property type="match status" value="1"/>
</dbReference>
<evidence type="ECO:0000256" key="10">
    <source>
        <dbReference type="ARBA" id="ARBA00022857"/>
    </source>
</evidence>
<dbReference type="AlphaFoldDB" id="A0A024SDA0"/>
<comment type="catalytic activity">
    <reaction evidence="14">
        <text>2 nitric oxide + NADH + 2 O2 = 2 nitrate + NAD(+) + H(+)</text>
        <dbReference type="Rhea" id="RHEA:19469"/>
        <dbReference type="ChEBI" id="CHEBI:15378"/>
        <dbReference type="ChEBI" id="CHEBI:15379"/>
        <dbReference type="ChEBI" id="CHEBI:16480"/>
        <dbReference type="ChEBI" id="CHEBI:17632"/>
        <dbReference type="ChEBI" id="CHEBI:57540"/>
        <dbReference type="ChEBI" id="CHEBI:57945"/>
        <dbReference type="EC" id="1.14.12.17"/>
    </reaction>
</comment>
<gene>
    <name evidence="19" type="ORF">M419DRAFT_136573</name>
</gene>
<evidence type="ECO:0000256" key="14">
    <source>
        <dbReference type="ARBA" id="ARBA00048649"/>
    </source>
</evidence>
<comment type="similarity">
    <text evidence="3">In the C-terminal section; belongs to the flavoprotein pyridine nucleotide cytochrome reductase family.</text>
</comment>
<dbReference type="PROSITE" id="PS01033">
    <property type="entry name" value="GLOBIN"/>
    <property type="match status" value="1"/>
</dbReference>
<keyword evidence="12" id="KW-0408">Iron</keyword>
<dbReference type="GO" id="GO:0008941">
    <property type="term" value="F:nitric oxide dioxygenase NAD(P)H activity"/>
    <property type="evidence" value="ECO:0007669"/>
    <property type="project" value="UniProtKB-EC"/>
</dbReference>
<comment type="cofactor">
    <cofactor evidence="1">
        <name>heme b</name>
        <dbReference type="ChEBI" id="CHEBI:60344"/>
    </cofactor>
</comment>
<dbReference type="InterPro" id="IPR000971">
    <property type="entry name" value="Globin"/>
</dbReference>
<dbReference type="Gene3D" id="1.10.490.10">
    <property type="entry name" value="Globins"/>
    <property type="match status" value="1"/>
</dbReference>
<dbReference type="EMBL" id="KI911143">
    <property type="protein sequence ID" value="ETS03299.1"/>
    <property type="molecule type" value="Genomic_DNA"/>
</dbReference>
<comment type="function">
    <text evidence="16">In the presence of oxygen and NADH, it has NADH oxidase activity, which leads to the generation of superoxide and H(2)O(2). Under anaerobic conditions, it also exhibits nitric oxide reductase and FAD reductase activities. However, all these reactions are much lower than NOD activity.</text>
</comment>
<dbReference type="FunFam" id="2.40.30.10:FF:000034">
    <property type="entry name" value="Flavohemoprotein"/>
    <property type="match status" value="1"/>
</dbReference>
<keyword evidence="11" id="KW-0560">Oxidoreductase</keyword>
<dbReference type="InterPro" id="IPR001433">
    <property type="entry name" value="OxRdtase_FAD/NAD-bd"/>
</dbReference>
<evidence type="ECO:0000256" key="2">
    <source>
        <dbReference type="ARBA" id="ARBA00001974"/>
    </source>
</evidence>
<dbReference type="InterPro" id="IPR017938">
    <property type="entry name" value="Riboflavin_synthase-like_b-brl"/>
</dbReference>
<evidence type="ECO:0000313" key="20">
    <source>
        <dbReference type="Proteomes" id="UP000024376"/>
    </source>
</evidence>
<dbReference type="FunFam" id="1.10.490.10:FF:000003">
    <property type="entry name" value="Flavohemoprotein"/>
    <property type="match status" value="1"/>
</dbReference>
<evidence type="ECO:0000256" key="5">
    <source>
        <dbReference type="ARBA" id="ARBA00022575"/>
    </source>
</evidence>
<evidence type="ECO:0000256" key="6">
    <source>
        <dbReference type="ARBA" id="ARBA00022617"/>
    </source>
</evidence>
<dbReference type="InterPro" id="IPR017927">
    <property type="entry name" value="FAD-bd_FR_type"/>
</dbReference>
<dbReference type="InterPro" id="IPR012292">
    <property type="entry name" value="Globin/Proto"/>
</dbReference>
<dbReference type="PANTHER" id="PTHR43396:SF3">
    <property type="entry name" value="FLAVOHEMOPROTEIN"/>
    <property type="match status" value="1"/>
</dbReference>
<evidence type="ECO:0000256" key="9">
    <source>
        <dbReference type="ARBA" id="ARBA00022827"/>
    </source>
</evidence>
<keyword evidence="9" id="KW-0274">FAD</keyword>
<dbReference type="PRINTS" id="PR00406">
    <property type="entry name" value="CYTB5RDTASE"/>
</dbReference>
<reference evidence="20" key="1">
    <citation type="journal article" date="2013" name="Ind. Biotechnol.">
        <title>Comparative genomics analysis of Trichoderma reesei strains.</title>
        <authorList>
            <person name="Koike H."/>
            <person name="Aerts A."/>
            <person name="LaButti K."/>
            <person name="Grigoriev I.V."/>
            <person name="Baker S.E."/>
        </authorList>
    </citation>
    <scope>NUCLEOTIDE SEQUENCE [LARGE SCALE GENOMIC DNA]</scope>
    <source>
        <strain evidence="20">ATCC 56765 / BCRC 32924 / NRRL 11460 / Rut C-30</strain>
    </source>
</reference>
<evidence type="ECO:0000256" key="16">
    <source>
        <dbReference type="ARBA" id="ARBA00056398"/>
    </source>
</evidence>